<organism evidence="7">
    <name type="scientific">Acinetobacter baumannii</name>
    <dbReference type="NCBI Taxonomy" id="470"/>
    <lineage>
        <taxon>Bacteria</taxon>
        <taxon>Pseudomonadati</taxon>
        <taxon>Pseudomonadota</taxon>
        <taxon>Gammaproteobacteria</taxon>
        <taxon>Moraxellales</taxon>
        <taxon>Moraxellaceae</taxon>
        <taxon>Acinetobacter</taxon>
        <taxon>Acinetobacter calcoaceticus/baumannii complex</taxon>
    </lineage>
</organism>
<dbReference type="NCBIfam" id="TIGR01814">
    <property type="entry name" value="kynureninase"/>
    <property type="match status" value="1"/>
</dbReference>
<comment type="pathway">
    <text evidence="4 6">Cofactor biosynthesis; NAD(+) biosynthesis; quinolinate from L-kynurenine: step 2/3.</text>
</comment>
<evidence type="ECO:0000313" key="7">
    <source>
        <dbReference type="EMBL" id="BBK05667.1"/>
    </source>
</evidence>
<evidence type="ECO:0000256" key="2">
    <source>
        <dbReference type="ARBA" id="ARBA00022801"/>
    </source>
</evidence>
<comment type="subunit">
    <text evidence="4 6">Homodimer.</text>
</comment>
<dbReference type="GO" id="GO:0030170">
    <property type="term" value="F:pyridoxal phosphate binding"/>
    <property type="evidence" value="ECO:0007669"/>
    <property type="project" value="UniProtKB-UniRule"/>
</dbReference>
<comment type="caution">
    <text evidence="4">Lacks conserved residue(s) required for the propagation of feature annotation.</text>
</comment>
<dbReference type="InterPro" id="IPR015422">
    <property type="entry name" value="PyrdxlP-dep_Trfase_small"/>
</dbReference>
<keyword evidence="1 4" id="KW-0662">Pyridine nucleotide biosynthesis</keyword>
<comment type="pathway">
    <text evidence="4 6">Amino-acid degradation; L-kynurenine degradation; L-alanine and anthranilate from L-kynurenine: step 1/1.</text>
</comment>
<evidence type="ECO:0000256" key="3">
    <source>
        <dbReference type="ARBA" id="ARBA00022898"/>
    </source>
</evidence>
<dbReference type="PIRSF" id="PIRSF038800">
    <property type="entry name" value="KYNU"/>
    <property type="match status" value="1"/>
</dbReference>
<keyword evidence="3 4" id="KW-0663">Pyridoxal phosphate</keyword>
<dbReference type="GO" id="GO:0030429">
    <property type="term" value="F:kynureninase activity"/>
    <property type="evidence" value="ECO:0007669"/>
    <property type="project" value="UniProtKB-UniRule"/>
</dbReference>
<feature type="binding site" evidence="4">
    <location>
        <position position="260"/>
    </location>
    <ligand>
        <name>pyridoxal 5'-phosphate</name>
        <dbReference type="ChEBI" id="CHEBI:597326"/>
    </ligand>
</feature>
<dbReference type="AlphaFoldDB" id="A0A4P2X021"/>
<accession>A0A4P2X021</accession>
<dbReference type="GO" id="GO:0005737">
    <property type="term" value="C:cytoplasm"/>
    <property type="evidence" value="ECO:0007669"/>
    <property type="project" value="UniProtKB-UniRule"/>
</dbReference>
<gene>
    <name evidence="4 7" type="primary">kynU</name>
    <name evidence="7" type="ORF">NU60_16150</name>
</gene>
<protein>
    <recommendedName>
        <fullName evidence="4 5">Kynureninase</fullName>
        <ecNumber evidence="4 5">3.7.1.3</ecNumber>
    </recommendedName>
    <alternativeName>
        <fullName evidence="4">L-kynurenine hydrolase</fullName>
    </alternativeName>
</protein>
<reference evidence="7" key="1">
    <citation type="submission" date="2019-05" db="EMBL/GenBank/DDBJ databases">
        <title>Complete genome sequence of multidrug resistant Acinetonacter baumannii.</title>
        <authorList>
            <person name="Wachino J."/>
        </authorList>
    </citation>
    <scope>NUCLEOTIDE SEQUENCE</scope>
    <source>
        <strain evidence="7">NU-60</strain>
    </source>
</reference>
<feature type="modified residue" description="N6-(pyridoxal phosphate)lysine" evidence="4">
    <location>
        <position position="231"/>
    </location>
</feature>
<feature type="binding site" evidence="4">
    <location>
        <position position="208"/>
    </location>
    <ligand>
        <name>pyridoxal 5'-phosphate</name>
        <dbReference type="ChEBI" id="CHEBI:597326"/>
    </ligand>
</feature>
<comment type="function">
    <text evidence="4 6">Catalyzes the cleavage of L-kynurenine (L-Kyn) and L-3-hydroxykynurenine (L-3OHKyn) into anthranilic acid (AA) and 3-hydroxyanthranilic acid (3-OHAA), respectively.</text>
</comment>
<dbReference type="GO" id="GO:0097053">
    <property type="term" value="P:L-kynurenine catabolic process"/>
    <property type="evidence" value="ECO:0007669"/>
    <property type="project" value="UniProtKB-UniRule"/>
</dbReference>
<sequence length="420" mass="48150">MQYQMITREQCLYWDQEDELKKFKDEFALPEGVIYLDGNSLGARPKKSLAVAQHIISQEWGEDLINSWNKADWWGLPTRLGDKVAKLIGAEQGEVVISDSTTLNLFKVLSAAVKIQADKFPEHKIIVAEKDAFPTDIYIIEGFIDLIQKGYQVELIDGVEDLSRALEKDVAVVVLSHVNYRTGYFYDMATINEQIHSKDALVIWDLCHSVGAVPMHLNQTDSDFAIGCTYKYLNGGPGSPALLWVNEKHRDQFWQPLSGWWSHKKPFDMAQHYEPANSIRRYLCGTQPVISMSLIECGVDIFLHADMQKIREKSLKLTDLFIQLVHQECSEFGFELITPLDHNHRGSHVSYRHEFGYEIIQALIARGVIGDYREPAVLRFGITPLYLGFEDIWNAVQHLKETMLNSEWKNKQYLVRGEVT</sequence>
<dbReference type="InterPro" id="IPR015424">
    <property type="entry name" value="PyrdxlP-dep_Trfase"/>
</dbReference>
<feature type="binding site" evidence="4">
    <location>
        <position position="101"/>
    </location>
    <ligand>
        <name>pyridoxal 5'-phosphate</name>
        <dbReference type="ChEBI" id="CHEBI:597326"/>
    </ligand>
</feature>
<comment type="similarity">
    <text evidence="4 6">Belongs to the kynureninase family.</text>
</comment>
<feature type="binding site" evidence="4">
    <location>
        <position position="286"/>
    </location>
    <ligand>
        <name>pyridoxal 5'-phosphate</name>
        <dbReference type="ChEBI" id="CHEBI:597326"/>
    </ligand>
</feature>
<feature type="binding site" evidence="4">
    <location>
        <begin position="133"/>
        <end position="136"/>
    </location>
    <ligand>
        <name>pyridoxal 5'-phosphate</name>
        <dbReference type="ChEBI" id="CHEBI:597326"/>
    </ligand>
</feature>
<evidence type="ECO:0000256" key="5">
    <source>
        <dbReference type="NCBIfam" id="TIGR01814"/>
    </source>
</evidence>
<dbReference type="Gene3D" id="3.90.1150.10">
    <property type="entry name" value="Aspartate Aminotransferase, domain 1"/>
    <property type="match status" value="1"/>
</dbReference>
<dbReference type="SUPFAM" id="SSF53383">
    <property type="entry name" value="PLP-dependent transferases"/>
    <property type="match status" value="1"/>
</dbReference>
<dbReference type="PANTHER" id="PTHR14084">
    <property type="entry name" value="KYNURENINASE"/>
    <property type="match status" value="1"/>
</dbReference>
<dbReference type="InterPro" id="IPR010111">
    <property type="entry name" value="Kynureninase"/>
</dbReference>
<dbReference type="GO" id="GO:0019805">
    <property type="term" value="P:quinolinate biosynthetic process"/>
    <property type="evidence" value="ECO:0007669"/>
    <property type="project" value="UniProtKB-UniRule"/>
</dbReference>
<evidence type="ECO:0000256" key="6">
    <source>
        <dbReference type="PIRNR" id="PIRNR038800"/>
    </source>
</evidence>
<comment type="catalytic activity">
    <reaction evidence="6">
        <text>3-hydroxy-L-kynurenine + H2O = 3-hydroxyanthranilate + L-alanine + H(+)</text>
        <dbReference type="Rhea" id="RHEA:25143"/>
        <dbReference type="ChEBI" id="CHEBI:15377"/>
        <dbReference type="ChEBI" id="CHEBI:15378"/>
        <dbReference type="ChEBI" id="CHEBI:36559"/>
        <dbReference type="ChEBI" id="CHEBI:57972"/>
        <dbReference type="ChEBI" id="CHEBI:58125"/>
        <dbReference type="EC" id="3.7.1.3"/>
    </reaction>
</comment>
<dbReference type="HAMAP" id="MF_01970">
    <property type="entry name" value="Kynureninase"/>
    <property type="match status" value="1"/>
</dbReference>
<dbReference type="Gene3D" id="3.40.640.10">
    <property type="entry name" value="Type I PLP-dependent aspartate aminotransferase-like (Major domain)"/>
    <property type="match status" value="1"/>
</dbReference>
<dbReference type="EC" id="3.7.1.3" evidence="4 5"/>
<dbReference type="GO" id="GO:0019441">
    <property type="term" value="P:L-tryptophan catabolic process to kynurenine"/>
    <property type="evidence" value="ECO:0007669"/>
    <property type="project" value="TreeGrafter"/>
</dbReference>
<dbReference type="GO" id="GO:0043420">
    <property type="term" value="P:anthranilate metabolic process"/>
    <property type="evidence" value="ECO:0007669"/>
    <property type="project" value="TreeGrafter"/>
</dbReference>
<feature type="binding site" evidence="4">
    <location>
        <position position="102"/>
    </location>
    <ligand>
        <name>pyridoxal 5'-phosphate</name>
        <dbReference type="ChEBI" id="CHEBI:597326"/>
    </ligand>
</feature>
<dbReference type="UniPathway" id="UPA00253">
    <property type="reaction ID" value="UER00329"/>
</dbReference>
<evidence type="ECO:0000256" key="4">
    <source>
        <dbReference type="HAMAP-Rule" id="MF_01970"/>
    </source>
</evidence>
<keyword evidence="2 4" id="KW-0378">Hydrolase</keyword>
<comment type="cofactor">
    <cofactor evidence="4 6">
        <name>pyridoxal 5'-phosphate</name>
        <dbReference type="ChEBI" id="CHEBI:597326"/>
    </cofactor>
</comment>
<dbReference type="EMBL" id="AP019685">
    <property type="protein sequence ID" value="BBK05667.1"/>
    <property type="molecule type" value="Genomic_DNA"/>
</dbReference>
<feature type="binding site" evidence="4">
    <location>
        <position position="230"/>
    </location>
    <ligand>
        <name>pyridoxal 5'-phosphate</name>
        <dbReference type="ChEBI" id="CHEBI:597326"/>
    </ligand>
</feature>
<dbReference type="UniPathway" id="UPA00334">
    <property type="reaction ID" value="UER00455"/>
</dbReference>
<proteinExistence type="inferred from homology"/>
<comment type="catalytic activity">
    <reaction evidence="4 6">
        <text>L-kynurenine + H2O = anthranilate + L-alanine + H(+)</text>
        <dbReference type="Rhea" id="RHEA:16813"/>
        <dbReference type="ChEBI" id="CHEBI:15377"/>
        <dbReference type="ChEBI" id="CHEBI:15378"/>
        <dbReference type="ChEBI" id="CHEBI:16567"/>
        <dbReference type="ChEBI" id="CHEBI:57959"/>
        <dbReference type="ChEBI" id="CHEBI:57972"/>
        <dbReference type="EC" id="3.7.1.3"/>
    </reaction>
</comment>
<evidence type="ECO:0000256" key="1">
    <source>
        <dbReference type="ARBA" id="ARBA00022642"/>
    </source>
</evidence>
<dbReference type="GO" id="GO:0009435">
    <property type="term" value="P:NAD+ biosynthetic process"/>
    <property type="evidence" value="ECO:0007669"/>
    <property type="project" value="UniProtKB-UniRule"/>
</dbReference>
<name>A0A4P2X021_ACIBA</name>
<dbReference type="PANTHER" id="PTHR14084:SF0">
    <property type="entry name" value="KYNURENINASE"/>
    <property type="match status" value="1"/>
</dbReference>
<dbReference type="InterPro" id="IPR015421">
    <property type="entry name" value="PyrdxlP-dep_Trfase_major"/>
</dbReference>
<dbReference type="Pfam" id="PF22580">
    <property type="entry name" value="KYNU_C"/>
    <property type="match status" value="1"/>
</dbReference>
<feature type="binding site" evidence="4">
    <location>
        <position position="205"/>
    </location>
    <ligand>
        <name>pyridoxal 5'-phosphate</name>
        <dbReference type="ChEBI" id="CHEBI:597326"/>
    </ligand>
</feature>